<dbReference type="InterPro" id="IPR047919">
    <property type="entry name" value="SCO3374-like"/>
</dbReference>
<evidence type="ECO:0000313" key="2">
    <source>
        <dbReference type="Proteomes" id="UP000436138"/>
    </source>
</evidence>
<accession>A0A6I6NHJ7</accession>
<proteinExistence type="predicted"/>
<keyword evidence="2" id="KW-1185">Reference proteome</keyword>
<reference evidence="1 2" key="1">
    <citation type="submission" date="2019-12" db="EMBL/GenBank/DDBJ databases">
        <title>Streptomyces sp. strain T44 isolated from rhizosphere soil of Broussonetia papyrifera.</title>
        <authorList>
            <person name="Mo P."/>
        </authorList>
    </citation>
    <scope>NUCLEOTIDE SEQUENCE [LARGE SCALE GENOMIC DNA]</scope>
    <source>
        <strain evidence="1 2">T44</strain>
    </source>
</reference>
<name>A0A6I6NHJ7_9ACTN</name>
<evidence type="ECO:0008006" key="3">
    <source>
        <dbReference type="Google" id="ProtNLM"/>
    </source>
</evidence>
<organism evidence="1 2">
    <name type="scientific">Streptomyces broussonetiae</name>
    <dbReference type="NCBI Taxonomy" id="2686304"/>
    <lineage>
        <taxon>Bacteria</taxon>
        <taxon>Bacillati</taxon>
        <taxon>Actinomycetota</taxon>
        <taxon>Actinomycetes</taxon>
        <taxon>Kitasatosporales</taxon>
        <taxon>Streptomycetaceae</taxon>
        <taxon>Streptomyces</taxon>
    </lineage>
</organism>
<dbReference type="KEGG" id="sbro:GQF42_24865"/>
<dbReference type="NCBIfam" id="NF040464">
    <property type="entry name" value="SCO3374_fam"/>
    <property type="match status" value="1"/>
</dbReference>
<evidence type="ECO:0000313" key="1">
    <source>
        <dbReference type="EMBL" id="QHA09801.1"/>
    </source>
</evidence>
<gene>
    <name evidence="1" type="ORF">GQF42_24865</name>
</gene>
<dbReference type="Proteomes" id="UP000436138">
    <property type="component" value="Chromosome"/>
</dbReference>
<sequence length="168" mass="17701">MPGRPLRLLTGVRFDVLDVPAEAGAGALRHLAPGSPVALRGDRMELLVAAGSAEELPGLLDWLEWSAVALDLRVLGTGESLEAPVPPLWGAAGSVRGAAVWLRPPGPGREVEASLPALSAVGHEGSAHDLVRLVDTVAAWCHRIRLRHACARTESSPAIRRDQPLAFS</sequence>
<dbReference type="AlphaFoldDB" id="A0A6I6NHJ7"/>
<protein>
    <recommendedName>
        <fullName evidence="3">Proline-rich protein</fullName>
    </recommendedName>
</protein>
<dbReference type="EMBL" id="CP047020">
    <property type="protein sequence ID" value="QHA09801.1"/>
    <property type="molecule type" value="Genomic_DNA"/>
</dbReference>